<keyword evidence="14" id="KW-1185">Reference proteome</keyword>
<evidence type="ECO:0000256" key="7">
    <source>
        <dbReference type="ARBA" id="ARBA00022918"/>
    </source>
</evidence>
<dbReference type="GO" id="GO:0003964">
    <property type="term" value="F:RNA-directed DNA polymerase activity"/>
    <property type="evidence" value="ECO:0007669"/>
    <property type="project" value="UniProtKB-KW"/>
</dbReference>
<dbReference type="GO" id="GO:0003677">
    <property type="term" value="F:DNA binding"/>
    <property type="evidence" value="ECO:0007669"/>
    <property type="project" value="InterPro"/>
</dbReference>
<dbReference type="GO" id="GO:0003887">
    <property type="term" value="F:DNA-directed DNA polymerase activity"/>
    <property type="evidence" value="ECO:0007669"/>
    <property type="project" value="UniProtKB-KW"/>
</dbReference>
<dbReference type="Gene3D" id="3.30.420.10">
    <property type="entry name" value="Ribonuclease H-like superfamily/Ribonuclease H"/>
    <property type="match status" value="1"/>
</dbReference>
<dbReference type="PANTHER" id="PTHR42648:SF11">
    <property type="entry name" value="TRANSPOSON TY4-P GAG-POL POLYPROTEIN"/>
    <property type="match status" value="1"/>
</dbReference>
<dbReference type="GO" id="GO:0015074">
    <property type="term" value="P:DNA integration"/>
    <property type="evidence" value="ECO:0007669"/>
    <property type="project" value="UniProtKB-KW"/>
</dbReference>
<protein>
    <recommendedName>
        <fullName evidence="12">Integrase catalytic domain-containing protein</fullName>
    </recommendedName>
</protein>
<dbReference type="GO" id="GO:0046872">
    <property type="term" value="F:metal ion binding"/>
    <property type="evidence" value="ECO:0007669"/>
    <property type="project" value="UniProtKB-KW"/>
</dbReference>
<evidence type="ECO:0000256" key="8">
    <source>
        <dbReference type="ARBA" id="ARBA00022932"/>
    </source>
</evidence>
<dbReference type="GO" id="GO:0004519">
    <property type="term" value="F:endonuclease activity"/>
    <property type="evidence" value="ECO:0007669"/>
    <property type="project" value="UniProtKB-KW"/>
</dbReference>
<dbReference type="SUPFAM" id="SSF53098">
    <property type="entry name" value="Ribonuclease H-like"/>
    <property type="match status" value="1"/>
</dbReference>
<keyword evidence="7" id="KW-0695">RNA-directed DNA polymerase</keyword>
<keyword evidence="3" id="KW-0255">Endonuclease</keyword>
<evidence type="ECO:0000256" key="11">
    <source>
        <dbReference type="SAM" id="MobiDB-lite"/>
    </source>
</evidence>
<dbReference type="PANTHER" id="PTHR42648">
    <property type="entry name" value="TRANSPOSASE, PUTATIVE-RELATED"/>
    <property type="match status" value="1"/>
</dbReference>
<dbReference type="Pfam" id="PF07727">
    <property type="entry name" value="RVT_2"/>
    <property type="match status" value="1"/>
</dbReference>
<dbReference type="InterPro" id="IPR001584">
    <property type="entry name" value="Integrase_cat-core"/>
</dbReference>
<evidence type="ECO:0000259" key="12">
    <source>
        <dbReference type="PROSITE" id="PS50994"/>
    </source>
</evidence>
<dbReference type="GO" id="GO:0016787">
    <property type="term" value="F:hydrolase activity"/>
    <property type="evidence" value="ECO:0007669"/>
    <property type="project" value="UniProtKB-KW"/>
</dbReference>
<evidence type="ECO:0000256" key="4">
    <source>
        <dbReference type="ARBA" id="ARBA00022801"/>
    </source>
</evidence>
<keyword evidence="8" id="KW-0239">DNA-directed DNA polymerase</keyword>
<name>A0AAE0C2D6_9CHLO</name>
<evidence type="ECO:0000313" key="13">
    <source>
        <dbReference type="EMBL" id="KAK3246260.1"/>
    </source>
</evidence>
<keyword evidence="8" id="KW-0808">Transferase</keyword>
<dbReference type="InterPro" id="IPR057670">
    <property type="entry name" value="SH3_retrovirus"/>
</dbReference>
<dbReference type="GO" id="GO:0006310">
    <property type="term" value="P:DNA recombination"/>
    <property type="evidence" value="ECO:0007669"/>
    <property type="project" value="UniProtKB-KW"/>
</dbReference>
<evidence type="ECO:0000256" key="3">
    <source>
        <dbReference type="ARBA" id="ARBA00022759"/>
    </source>
</evidence>
<feature type="domain" description="Integrase catalytic" evidence="12">
    <location>
        <begin position="557"/>
        <end position="724"/>
    </location>
</feature>
<dbReference type="InterPro" id="IPR036397">
    <property type="entry name" value="RNaseH_sf"/>
</dbReference>
<dbReference type="PROSITE" id="PS50994">
    <property type="entry name" value="INTEGRASE"/>
    <property type="match status" value="1"/>
</dbReference>
<dbReference type="EMBL" id="LGRX02030008">
    <property type="protein sequence ID" value="KAK3246260.1"/>
    <property type="molecule type" value="Genomic_DNA"/>
</dbReference>
<keyword evidence="9" id="KW-0233">DNA recombination</keyword>
<evidence type="ECO:0000256" key="2">
    <source>
        <dbReference type="ARBA" id="ARBA00022723"/>
    </source>
</evidence>
<dbReference type="Pfam" id="PF05869">
    <property type="entry name" value="Dam"/>
    <property type="match status" value="1"/>
</dbReference>
<dbReference type="InterPro" id="IPR039537">
    <property type="entry name" value="Retrotran_Ty1/copia-like"/>
</dbReference>
<evidence type="ECO:0000256" key="1">
    <source>
        <dbReference type="ARBA" id="ARBA00022722"/>
    </source>
</evidence>
<gene>
    <name evidence="13" type="ORF">CYMTET_44198</name>
</gene>
<dbReference type="GO" id="GO:0009007">
    <property type="term" value="F:site-specific DNA-methyltransferase (adenine-specific) activity"/>
    <property type="evidence" value="ECO:0007669"/>
    <property type="project" value="InterPro"/>
</dbReference>
<evidence type="ECO:0000256" key="6">
    <source>
        <dbReference type="ARBA" id="ARBA00022908"/>
    </source>
</evidence>
<organism evidence="13 14">
    <name type="scientific">Cymbomonas tetramitiformis</name>
    <dbReference type="NCBI Taxonomy" id="36881"/>
    <lineage>
        <taxon>Eukaryota</taxon>
        <taxon>Viridiplantae</taxon>
        <taxon>Chlorophyta</taxon>
        <taxon>Pyramimonadophyceae</taxon>
        <taxon>Pyramimonadales</taxon>
        <taxon>Pyramimonadaceae</taxon>
        <taxon>Cymbomonas</taxon>
    </lineage>
</organism>
<sequence>MEFKEGDTTITWAPEDSQGNRYYPPDAAPQEGEQPPPTYAPESEPEPASEPKLPTEDTGKELVATKALNIVPVDPVEFRPVRDNFPATAVRFDRCVPSTILVAPPDRHFDRARTIGPKLQGSNGKADIQKGMPFFADQERLRNTVKTLSKTYDAQTATECCMKIAESLAQGIPRISQIVMNMKACSEITKSMERFQDNVGLQLKIFSLQFLDMEESNWTVTHITDVAAAAKGVLADRRRQLDQKNANDAKKLVCAVCSGSHPSESCWIMRPDLMEEYIKEHPDREKKIRRLCASKKKRLARDKTETDKTDTACAAISVTSCAKTTDEVWDAEEHGEVPCACPAVQHCADQAMIYAGELPRDTWVHGVAETDGSMYNLYGQLMHRELISRDGQSRYKLEREGVLFVLPEAAEAPREAAFPTVAEKVTRVVVNWKFIDFQRWNEEKGPFDVDLCADEHNAQLEEYYSEKDSVFDHCLAGRAFYANMPFIDSFISQLLVKILTDFRKDPAHTKFLLVLPYKSSSPWWALTAKFEEIHIYSKGSVIFSARTDQCYRVEELTESEPGQVWITGGYTVHVDDYSGLGHIFFWKQKLEYLNALSEYRQLVRTTSRAILGEDLIVQELVYDLDVLVLQSDNDSTIVAGRTSAYCAEHGILQRTTAPYLHENNSRVETYNRLLQAKARAMLTTAGLPATMWPLAFRHAVYLLNRICRADLGMRSPLQVLEQKVDLSVLKIFGCRAYAFIDASLRTKLADRATPLLYVGHDDRSTSYLLYCAQRRKVVRSGMVRFDERVSTTGKLVLSWDPSTIVPLRSLFDCLRLDGSFFTSFTGSPSVILDYAAYVIPDSDEFTAVVKLQRASKSVSTFWVTLVQHVVLAATEQRQWLPPGVTKPKNWAEVLSAPDTQQWQESDKKEETALIDLKRAIVPVQRLPPGVTTLGMKAIYKPKIDSANVLTERKSRWVVFGNKQSHGVNYEEVYAPCTQLTTLRVLITLCLIMGLLAFSMDVITCFLNSELDIENPIFVRWPDGRLVRGTHYGRLAKSVYGLKQAPRVWYFTMKRWLLSYDDRLAVSNIDPCLFYIFNPSVLIIFVYIHMDNFLVITSSEEWKQQFFTAFNQTYPCVDEGALTEILGIRVVFRDTGLLRESSSRMSYA</sequence>
<keyword evidence="10" id="KW-0511">Multifunctional enzyme</keyword>
<keyword evidence="4" id="KW-0378">Hydrolase</keyword>
<accession>A0AAE0C2D6</accession>
<evidence type="ECO:0000313" key="14">
    <source>
        <dbReference type="Proteomes" id="UP001190700"/>
    </source>
</evidence>
<keyword evidence="6" id="KW-0229">DNA integration</keyword>
<proteinExistence type="predicted"/>
<evidence type="ECO:0000256" key="10">
    <source>
        <dbReference type="ARBA" id="ARBA00023268"/>
    </source>
</evidence>
<dbReference type="GO" id="GO:0009307">
    <property type="term" value="P:DNA restriction-modification system"/>
    <property type="evidence" value="ECO:0007669"/>
    <property type="project" value="InterPro"/>
</dbReference>
<keyword evidence="5" id="KW-0460">Magnesium</keyword>
<keyword evidence="8" id="KW-0548">Nucleotidyltransferase</keyword>
<dbReference type="InterPro" id="IPR008593">
    <property type="entry name" value="Dam_MeTrfase"/>
</dbReference>
<evidence type="ECO:0000256" key="5">
    <source>
        <dbReference type="ARBA" id="ARBA00022842"/>
    </source>
</evidence>
<comment type="caution">
    <text evidence="13">The sequence shown here is derived from an EMBL/GenBank/DDBJ whole genome shotgun (WGS) entry which is preliminary data.</text>
</comment>
<dbReference type="InterPro" id="IPR013103">
    <property type="entry name" value="RVT_2"/>
</dbReference>
<dbReference type="Proteomes" id="UP001190700">
    <property type="component" value="Unassembled WGS sequence"/>
</dbReference>
<feature type="region of interest" description="Disordered" evidence="11">
    <location>
        <begin position="1"/>
        <end position="56"/>
    </location>
</feature>
<evidence type="ECO:0000256" key="9">
    <source>
        <dbReference type="ARBA" id="ARBA00023172"/>
    </source>
</evidence>
<keyword evidence="1" id="KW-0540">Nuclease</keyword>
<dbReference type="InterPro" id="IPR012337">
    <property type="entry name" value="RNaseH-like_sf"/>
</dbReference>
<dbReference type="Pfam" id="PF25597">
    <property type="entry name" value="SH3_retrovirus"/>
    <property type="match status" value="1"/>
</dbReference>
<keyword evidence="2" id="KW-0479">Metal-binding</keyword>
<dbReference type="AlphaFoldDB" id="A0AAE0C2D6"/>
<reference evidence="13 14" key="1">
    <citation type="journal article" date="2015" name="Genome Biol. Evol.">
        <title>Comparative Genomics of a Bacterivorous Green Alga Reveals Evolutionary Causalities and Consequences of Phago-Mixotrophic Mode of Nutrition.</title>
        <authorList>
            <person name="Burns J.A."/>
            <person name="Paasch A."/>
            <person name="Narechania A."/>
            <person name="Kim E."/>
        </authorList>
    </citation>
    <scope>NUCLEOTIDE SEQUENCE [LARGE SCALE GENOMIC DNA]</scope>
    <source>
        <strain evidence="13 14">PLY_AMNH</strain>
    </source>
</reference>